<dbReference type="GO" id="GO:0016798">
    <property type="term" value="F:hydrolase activity, acting on glycosyl bonds"/>
    <property type="evidence" value="ECO:0007669"/>
    <property type="project" value="UniProtKB-KW"/>
</dbReference>
<name>A0A0J6S5K6_9HYPH</name>
<gene>
    <name evidence="1" type="ORF">VQ03_29845</name>
</gene>
<comment type="caution">
    <text evidence="1">The sequence shown here is derived from an EMBL/GenBank/DDBJ whole genome shotgun (WGS) entry which is preliminary data.</text>
</comment>
<dbReference type="Gene3D" id="1.10.10.760">
    <property type="entry name" value="E-set domains of sugar-utilizing enzymes"/>
    <property type="match status" value="1"/>
</dbReference>
<feature type="non-terminal residue" evidence="1">
    <location>
        <position position="1"/>
    </location>
</feature>
<organism evidence="1 2">
    <name type="scientific">Methylobacterium tarhaniae</name>
    <dbReference type="NCBI Taxonomy" id="1187852"/>
    <lineage>
        <taxon>Bacteria</taxon>
        <taxon>Pseudomonadati</taxon>
        <taxon>Pseudomonadota</taxon>
        <taxon>Alphaproteobacteria</taxon>
        <taxon>Hyphomicrobiales</taxon>
        <taxon>Methylobacteriaceae</taxon>
        <taxon>Methylobacterium</taxon>
    </lineage>
</organism>
<dbReference type="EMBL" id="LABZ01000335">
    <property type="protein sequence ID" value="KMO28748.1"/>
    <property type="molecule type" value="Genomic_DNA"/>
</dbReference>
<dbReference type="PATRIC" id="fig|1187852.3.peg.4540"/>
<evidence type="ECO:0000313" key="2">
    <source>
        <dbReference type="Proteomes" id="UP000036449"/>
    </source>
</evidence>
<keyword evidence="2" id="KW-1185">Reference proteome</keyword>
<dbReference type="Gene3D" id="3.20.20.80">
    <property type="entry name" value="Glycosidases"/>
    <property type="match status" value="1"/>
</dbReference>
<protein>
    <submittedName>
        <fullName evidence="1">1,4-alpha-glucan branching protein</fullName>
    </submittedName>
</protein>
<dbReference type="AlphaFoldDB" id="A0A0J6S5K6"/>
<sequence>AAFADEEKAKTIPDPTAEATFRRSILDWAERELSPHREVLADTTALLHLRQREVVPLTKTAWQGGAYALPRPDVVDVTWSFAGGTLRFVGVFGGDAYAPGPLPGRVIWRSPSVSQDENGSLVLPAWSGVFVKEVR</sequence>
<dbReference type="OrthoDB" id="9800174at2"/>
<reference evidence="1 2" key="1">
    <citation type="submission" date="2015-03" db="EMBL/GenBank/DDBJ databases">
        <title>Genome sequencing of Methylobacterium tarhaniae DSM 25844.</title>
        <authorList>
            <person name="Chaudhry V."/>
            <person name="Patil P.B."/>
        </authorList>
    </citation>
    <scope>NUCLEOTIDE SEQUENCE [LARGE SCALE GENOMIC DNA]</scope>
    <source>
        <strain evidence="1 2">DSM 25844</strain>
    </source>
</reference>
<dbReference type="RefSeq" id="WP_048454546.1">
    <property type="nucleotide sequence ID" value="NZ_LABZ01000335.1"/>
</dbReference>
<evidence type="ECO:0000313" key="1">
    <source>
        <dbReference type="EMBL" id="KMO28748.1"/>
    </source>
</evidence>
<accession>A0A0J6S5K6</accession>
<dbReference type="InterPro" id="IPR044901">
    <property type="entry name" value="Trehalose_TreZ_E-set_sf"/>
</dbReference>
<dbReference type="Proteomes" id="UP000036449">
    <property type="component" value="Unassembled WGS sequence"/>
</dbReference>
<proteinExistence type="predicted"/>